<evidence type="ECO:0000256" key="5">
    <source>
        <dbReference type="ARBA" id="ARBA00022759"/>
    </source>
</evidence>
<evidence type="ECO:0000256" key="14">
    <source>
        <dbReference type="ARBA" id="ARBA00049244"/>
    </source>
</evidence>
<comment type="caution">
    <text evidence="16">The sequence shown here is derived from an EMBL/GenBank/DDBJ whole genome shotgun (WGS) entry which is preliminary data.</text>
</comment>
<dbReference type="GO" id="GO:0003964">
    <property type="term" value="F:RNA-directed DNA polymerase activity"/>
    <property type="evidence" value="ECO:0007669"/>
    <property type="project" value="UniProtKB-KW"/>
</dbReference>
<dbReference type="Proteomes" id="UP000765509">
    <property type="component" value="Unassembled WGS sequence"/>
</dbReference>
<dbReference type="InterPro" id="IPR001584">
    <property type="entry name" value="Integrase_cat-core"/>
</dbReference>
<dbReference type="GO" id="GO:0032196">
    <property type="term" value="P:transposition"/>
    <property type="evidence" value="ECO:0007669"/>
    <property type="project" value="UniProtKB-KW"/>
</dbReference>
<organism evidence="16 17">
    <name type="scientific">Austropuccinia psidii MF-1</name>
    <dbReference type="NCBI Taxonomy" id="1389203"/>
    <lineage>
        <taxon>Eukaryota</taxon>
        <taxon>Fungi</taxon>
        <taxon>Dikarya</taxon>
        <taxon>Basidiomycota</taxon>
        <taxon>Pucciniomycotina</taxon>
        <taxon>Pucciniomycetes</taxon>
        <taxon>Pucciniales</taxon>
        <taxon>Sphaerophragmiaceae</taxon>
        <taxon>Austropuccinia</taxon>
    </lineage>
</organism>
<comment type="catalytic activity">
    <reaction evidence="14">
        <text>DNA(n) + a 2'-deoxyribonucleoside 5'-triphosphate = DNA(n+1) + diphosphate</text>
        <dbReference type="Rhea" id="RHEA:22508"/>
        <dbReference type="Rhea" id="RHEA-COMP:17339"/>
        <dbReference type="Rhea" id="RHEA-COMP:17340"/>
        <dbReference type="ChEBI" id="CHEBI:33019"/>
        <dbReference type="ChEBI" id="CHEBI:61560"/>
        <dbReference type="ChEBI" id="CHEBI:173112"/>
        <dbReference type="EC" id="2.7.7.7"/>
    </reaction>
</comment>
<evidence type="ECO:0000256" key="11">
    <source>
        <dbReference type="ARBA" id="ARBA00022932"/>
    </source>
</evidence>
<keyword evidence="2" id="KW-0548">Nucleotidyltransferase</keyword>
<evidence type="ECO:0000256" key="10">
    <source>
        <dbReference type="ARBA" id="ARBA00022918"/>
    </source>
</evidence>
<dbReference type="SUPFAM" id="SSF53098">
    <property type="entry name" value="Ribonuclease H-like"/>
    <property type="match status" value="1"/>
</dbReference>
<reference evidence="16" key="1">
    <citation type="submission" date="2021-03" db="EMBL/GenBank/DDBJ databases">
        <title>Draft genome sequence of rust myrtle Austropuccinia psidii MF-1, a brazilian biotype.</title>
        <authorList>
            <person name="Quecine M.C."/>
            <person name="Pachon D.M.R."/>
            <person name="Bonatelli M.L."/>
            <person name="Correr F.H."/>
            <person name="Franceschini L.M."/>
            <person name="Leite T.F."/>
            <person name="Margarido G.R.A."/>
            <person name="Almeida C.A."/>
            <person name="Ferrarezi J.A."/>
            <person name="Labate C.A."/>
        </authorList>
    </citation>
    <scope>NUCLEOTIDE SEQUENCE</scope>
    <source>
        <strain evidence="16">MF-1</strain>
    </source>
</reference>
<accession>A0A9Q3DS94</accession>
<keyword evidence="6" id="KW-0378">Hydrolase</keyword>
<dbReference type="GO" id="GO:0046872">
    <property type="term" value="F:metal ion binding"/>
    <property type="evidence" value="ECO:0007669"/>
    <property type="project" value="UniProtKB-KW"/>
</dbReference>
<dbReference type="GO" id="GO:0006310">
    <property type="term" value="P:DNA recombination"/>
    <property type="evidence" value="ECO:0007669"/>
    <property type="project" value="UniProtKB-KW"/>
</dbReference>
<keyword evidence="5" id="KW-0255">Endonuclease</keyword>
<dbReference type="PANTHER" id="PTHR42648">
    <property type="entry name" value="TRANSPOSASE, PUTATIVE-RELATED"/>
    <property type="match status" value="1"/>
</dbReference>
<dbReference type="InterPro" id="IPR036397">
    <property type="entry name" value="RNaseH_sf"/>
</dbReference>
<dbReference type="PANTHER" id="PTHR42648:SF11">
    <property type="entry name" value="TRANSPOSON TY4-P GAG-POL POLYPROTEIN"/>
    <property type="match status" value="1"/>
</dbReference>
<dbReference type="GO" id="GO:0004519">
    <property type="term" value="F:endonuclease activity"/>
    <property type="evidence" value="ECO:0007669"/>
    <property type="project" value="UniProtKB-KW"/>
</dbReference>
<dbReference type="GO" id="GO:0005634">
    <property type="term" value="C:nucleus"/>
    <property type="evidence" value="ECO:0007669"/>
    <property type="project" value="UniProtKB-ARBA"/>
</dbReference>
<dbReference type="AlphaFoldDB" id="A0A9Q3DS94"/>
<evidence type="ECO:0000313" key="17">
    <source>
        <dbReference type="Proteomes" id="UP000765509"/>
    </source>
</evidence>
<evidence type="ECO:0000259" key="15">
    <source>
        <dbReference type="PROSITE" id="PS50994"/>
    </source>
</evidence>
<keyword evidence="17" id="KW-1185">Reference proteome</keyword>
<keyword evidence="3" id="KW-0540">Nuclease</keyword>
<comment type="catalytic activity">
    <reaction evidence="13">
        <text>DNA(n) + a 2'-deoxyribonucleoside 5'-triphosphate = DNA(n+1) + diphosphate</text>
        <dbReference type="Rhea" id="RHEA:22508"/>
        <dbReference type="Rhea" id="RHEA-COMP:17339"/>
        <dbReference type="Rhea" id="RHEA-COMP:17340"/>
        <dbReference type="ChEBI" id="CHEBI:33019"/>
        <dbReference type="ChEBI" id="CHEBI:61560"/>
        <dbReference type="ChEBI" id="CHEBI:173112"/>
        <dbReference type="EC" id="2.7.7.49"/>
    </reaction>
</comment>
<dbReference type="InterPro" id="IPR039537">
    <property type="entry name" value="Retrotran_Ty1/copia-like"/>
</dbReference>
<keyword evidence="12" id="KW-0233">DNA recombination</keyword>
<dbReference type="GO" id="GO:0016787">
    <property type="term" value="F:hydrolase activity"/>
    <property type="evidence" value="ECO:0007669"/>
    <property type="project" value="UniProtKB-KW"/>
</dbReference>
<gene>
    <name evidence="16" type="ORF">O181_045401</name>
</gene>
<feature type="domain" description="Integrase catalytic" evidence="15">
    <location>
        <begin position="1"/>
        <end position="152"/>
    </location>
</feature>
<protein>
    <recommendedName>
        <fullName evidence="15">Integrase catalytic domain-containing protein</fullName>
    </recommendedName>
</protein>
<sequence>MGPFPISFDTKLYGMLMKDDFSSLVTFYPLKSKSNTPQLLINWITQFKNLTLHSIQRVRTDNTGEYLSNFLKNLFNQKGIVHETIIPYEHNKAGKIERTNCTIAKAAHSMIFNSGLLSVIWPYAFRHACWVFNWLIHAGQDRTPYELMTTRKSNLAPLQVFGCKAYVHNLTHQKNVTPKSRQLVHLGIAKNSECWSFWDKVNQSIVHSALVVFYEWSIHHQSLNAIEVQSLLDPSMVKELNGKDKSIKLFSATASLRSDSPRNFDKAMKDENGHAWKEAMDTELASLEMMKVWNEVPENQANQVLHEHYTQALGSTGSSNSLHERVDRQGTGYTIGKTGQEFDGAQEDKLVWLLQLVKR</sequence>
<dbReference type="PROSITE" id="PS50994">
    <property type="entry name" value="INTEGRASE"/>
    <property type="match status" value="1"/>
</dbReference>
<keyword evidence="1" id="KW-0815">Transposition</keyword>
<keyword evidence="8" id="KW-0694">RNA-binding</keyword>
<keyword evidence="11" id="KW-0808">Transferase</keyword>
<evidence type="ECO:0000256" key="12">
    <source>
        <dbReference type="ARBA" id="ARBA00023172"/>
    </source>
</evidence>
<dbReference type="InterPro" id="IPR057670">
    <property type="entry name" value="SH3_retrovirus"/>
</dbReference>
<name>A0A9Q3DS94_9BASI</name>
<dbReference type="GO" id="GO:0015074">
    <property type="term" value="P:DNA integration"/>
    <property type="evidence" value="ECO:0007669"/>
    <property type="project" value="UniProtKB-KW"/>
</dbReference>
<dbReference type="Pfam" id="PF25597">
    <property type="entry name" value="SH3_retrovirus"/>
    <property type="match status" value="1"/>
</dbReference>
<evidence type="ECO:0000256" key="1">
    <source>
        <dbReference type="ARBA" id="ARBA00022578"/>
    </source>
</evidence>
<evidence type="ECO:0000256" key="13">
    <source>
        <dbReference type="ARBA" id="ARBA00048173"/>
    </source>
</evidence>
<evidence type="ECO:0000256" key="2">
    <source>
        <dbReference type="ARBA" id="ARBA00022695"/>
    </source>
</evidence>
<dbReference type="InterPro" id="IPR012337">
    <property type="entry name" value="RNaseH-like_sf"/>
</dbReference>
<keyword evidence="10" id="KW-0695">RNA-directed DNA polymerase</keyword>
<dbReference type="GO" id="GO:0003723">
    <property type="term" value="F:RNA binding"/>
    <property type="evidence" value="ECO:0007669"/>
    <property type="project" value="UniProtKB-KW"/>
</dbReference>
<proteinExistence type="predicted"/>
<keyword evidence="4" id="KW-0479">Metal-binding</keyword>
<keyword evidence="7" id="KW-0460">Magnesium</keyword>
<dbReference type="EMBL" id="AVOT02018633">
    <property type="protein sequence ID" value="MBW0505686.1"/>
    <property type="molecule type" value="Genomic_DNA"/>
</dbReference>
<evidence type="ECO:0000313" key="16">
    <source>
        <dbReference type="EMBL" id="MBW0505686.1"/>
    </source>
</evidence>
<evidence type="ECO:0000256" key="4">
    <source>
        <dbReference type="ARBA" id="ARBA00022723"/>
    </source>
</evidence>
<evidence type="ECO:0000256" key="3">
    <source>
        <dbReference type="ARBA" id="ARBA00022722"/>
    </source>
</evidence>
<evidence type="ECO:0000256" key="8">
    <source>
        <dbReference type="ARBA" id="ARBA00022884"/>
    </source>
</evidence>
<keyword evidence="9" id="KW-0229">DNA integration</keyword>
<keyword evidence="11" id="KW-0239">DNA-directed DNA polymerase</keyword>
<dbReference type="GO" id="GO:0003887">
    <property type="term" value="F:DNA-directed DNA polymerase activity"/>
    <property type="evidence" value="ECO:0007669"/>
    <property type="project" value="UniProtKB-KW"/>
</dbReference>
<evidence type="ECO:0000256" key="9">
    <source>
        <dbReference type="ARBA" id="ARBA00022908"/>
    </source>
</evidence>
<evidence type="ECO:0000256" key="7">
    <source>
        <dbReference type="ARBA" id="ARBA00022842"/>
    </source>
</evidence>
<evidence type="ECO:0000256" key="6">
    <source>
        <dbReference type="ARBA" id="ARBA00022801"/>
    </source>
</evidence>
<dbReference type="Gene3D" id="3.30.420.10">
    <property type="entry name" value="Ribonuclease H-like superfamily/Ribonuclease H"/>
    <property type="match status" value="1"/>
</dbReference>